<keyword evidence="8" id="KW-1185">Reference proteome</keyword>
<evidence type="ECO:0000313" key="7">
    <source>
        <dbReference type="EMBL" id="MBE5061848.1"/>
    </source>
</evidence>
<dbReference type="InterPro" id="IPR008532">
    <property type="entry name" value="NFACT_RNA-bd"/>
</dbReference>
<evidence type="ECO:0000256" key="1">
    <source>
        <dbReference type="ARBA" id="ARBA00022555"/>
    </source>
</evidence>
<reference evidence="7 8" key="1">
    <citation type="submission" date="2020-10" db="EMBL/GenBank/DDBJ databases">
        <title>ChiBAC.</title>
        <authorList>
            <person name="Zenner C."/>
            <person name="Hitch T.C.A."/>
            <person name="Clavel T."/>
        </authorList>
    </citation>
    <scope>NUCLEOTIDE SEQUENCE [LARGE SCALE GENOMIC DNA]</scope>
    <source>
        <strain evidence="7 8">DSM 108991</strain>
    </source>
</reference>
<dbReference type="Pfam" id="PF05670">
    <property type="entry name" value="NFACT-R_1"/>
    <property type="match status" value="1"/>
</dbReference>
<sequence length="580" mass="66031">MAFDGITIAAVTKELKEALEGGRISKIAQPEADELLLTVKTPAGQRRLCICASASLPLIYLTDENKTSPMQAPGFCMLLRKHIGSGRIVGIHQPKMERIIRFDIEHLDEMGDLCQKTLVVELMGKHSNIIFCDDDGRIIDSIKHISAQTSSVREVLPGREYFIPDTMHKLDPLTVTQEDFIQALKEKGGPISKAIYTSFTGISPVVAEEICYLAALESRMTAEDLSGDMLIHLHRQFSYYMEQVRLGSFSPAIYYDGTEPKEFSALPLSHFSNYRREELSSISQVIRTYYSSRETLTRIRQKSADLRHVVQTALERNRKKYDLQSRQLKDTEGRDKFKVYGELINTYGYGLEPGAKKLTALNYYTNEEVTIPLDEHLTAGENAQRYFAKYNKQKRTFEALSQLIQETRDDIQYLESISNALDIARAEEDLVQIKEELTQTGYIRRRSTKQKVRITSRPFHYISSDGYHMYVGKNNLQNEELTFHFASGNDWWFHAKKVPGSHVIVKSGGDELPDRTFEEAGRLAAYYSKSRGNDKVEIDYIEKKHVKKPGGGKPGFVIYHTNYSLVIDSDISGIEEVRTN</sequence>
<evidence type="ECO:0000256" key="2">
    <source>
        <dbReference type="ARBA" id="ARBA00022730"/>
    </source>
</evidence>
<keyword evidence="4 5" id="KW-0648">Protein biosynthesis</keyword>
<dbReference type="Proteomes" id="UP000758652">
    <property type="component" value="Unassembled WGS sequence"/>
</dbReference>
<comment type="subunit">
    <text evidence="5">Associates with stalled 50S ribosomal subunits. Binds to RqcP.</text>
</comment>
<feature type="domain" description="NFACT RNA-binding" evidence="6">
    <location>
        <begin position="459"/>
        <end position="551"/>
    </location>
</feature>
<comment type="similarity">
    <text evidence="5">Belongs to the NEMF family.</text>
</comment>
<dbReference type="InterPro" id="IPR043682">
    <property type="entry name" value="RqcH_bacterial"/>
</dbReference>
<proteinExistence type="inferred from homology"/>
<dbReference type="InterPro" id="IPR051608">
    <property type="entry name" value="RQC_Subunit_NEMF"/>
</dbReference>
<evidence type="ECO:0000256" key="4">
    <source>
        <dbReference type="ARBA" id="ARBA00022917"/>
    </source>
</evidence>
<keyword evidence="1 5" id="KW-0820">tRNA-binding</keyword>
<evidence type="ECO:0000256" key="5">
    <source>
        <dbReference type="HAMAP-Rule" id="MF_00844"/>
    </source>
</evidence>
<dbReference type="HAMAP" id="MF_00844_B">
    <property type="entry name" value="RqcH_B"/>
    <property type="match status" value="1"/>
</dbReference>
<organism evidence="7 8">
    <name type="scientific">Claveliimonas monacensis</name>
    <dbReference type="NCBI Taxonomy" id="2779351"/>
    <lineage>
        <taxon>Bacteria</taxon>
        <taxon>Bacillati</taxon>
        <taxon>Bacillota</taxon>
        <taxon>Clostridia</taxon>
        <taxon>Lachnospirales</taxon>
        <taxon>Lachnospiraceae</taxon>
        <taxon>Claveliimonas</taxon>
    </lineage>
</organism>
<dbReference type="PANTHER" id="PTHR15239">
    <property type="entry name" value="NUCLEAR EXPORT MEDIATOR FACTOR NEMF"/>
    <property type="match status" value="1"/>
</dbReference>
<evidence type="ECO:0000313" key="8">
    <source>
        <dbReference type="Proteomes" id="UP000758652"/>
    </source>
</evidence>
<dbReference type="SUPFAM" id="SSF46946">
    <property type="entry name" value="S13-like H2TH domain"/>
    <property type="match status" value="1"/>
</dbReference>
<keyword evidence="2 5" id="KW-0699">rRNA-binding</keyword>
<dbReference type="RefSeq" id="WP_076777544.1">
    <property type="nucleotide sequence ID" value="NZ_JADCKL010000001.1"/>
</dbReference>
<dbReference type="InterPro" id="IPR010979">
    <property type="entry name" value="Ribosomal_uS13-like_H2TH"/>
</dbReference>
<accession>A0ABR9RFZ6</accession>
<dbReference type="PANTHER" id="PTHR15239:SF6">
    <property type="entry name" value="RIBOSOME QUALITY CONTROL COMPLEX SUBUNIT NEMF"/>
    <property type="match status" value="1"/>
</dbReference>
<dbReference type="Pfam" id="PF05833">
    <property type="entry name" value="NFACT_N"/>
    <property type="match status" value="1"/>
</dbReference>
<evidence type="ECO:0000256" key="3">
    <source>
        <dbReference type="ARBA" id="ARBA00022884"/>
    </source>
</evidence>
<dbReference type="Gene3D" id="2.30.310.10">
    <property type="entry name" value="ibrinogen binding protein from staphylococcus aureus domain"/>
    <property type="match status" value="1"/>
</dbReference>
<name>A0ABR9RFZ6_9FIRM</name>
<dbReference type="EMBL" id="JADCKL010000001">
    <property type="protein sequence ID" value="MBE5061848.1"/>
    <property type="molecule type" value="Genomic_DNA"/>
</dbReference>
<evidence type="ECO:0000259" key="6">
    <source>
        <dbReference type="Pfam" id="PF05670"/>
    </source>
</evidence>
<gene>
    <name evidence="5" type="primary">rqcH</name>
    <name evidence="7" type="ORF">INF30_01005</name>
</gene>
<dbReference type="Gene3D" id="1.10.8.50">
    <property type="match status" value="1"/>
</dbReference>
<comment type="caution">
    <text evidence="7">The sequence shown here is derived from an EMBL/GenBank/DDBJ whole genome shotgun (WGS) entry which is preliminary data.</text>
</comment>
<protein>
    <recommendedName>
        <fullName evidence="5">Rqc2 homolog RqcH</fullName>
        <shortName evidence="5">RqcH</shortName>
    </recommendedName>
</protein>
<keyword evidence="3 5" id="KW-0694">RNA-binding</keyword>
<comment type="function">
    <text evidence="5">Key component of the ribosome quality control system (RQC), a ribosome-associated complex that mediates the extraction of incompletely synthesized nascent chains from stalled ribosomes and their subsequent degradation. RqcH recruits Ala-charged tRNA, and with RqcP directs the elongation of stalled nascent chains on 50S ribosomal subunits, leading to non-templated C-terminal alanine extensions (Ala tail). The Ala tail promotes nascent chain degradation. May add between 1 and at least 8 Ala residues. Binds to stalled 50S ribosomal subunits.</text>
</comment>